<comment type="caution">
    <text evidence="13">The sequence shown here is derived from an EMBL/GenBank/DDBJ whole genome shotgun (WGS) entry which is preliminary data.</text>
</comment>
<feature type="topological domain" description="Extracellular" evidence="10">
    <location>
        <begin position="31"/>
        <end position="148"/>
    </location>
</feature>
<evidence type="ECO:0000256" key="4">
    <source>
        <dbReference type="ARBA" id="ARBA00022723"/>
    </source>
</evidence>
<dbReference type="InterPro" id="IPR004329">
    <property type="entry name" value="CcmE"/>
</dbReference>
<dbReference type="AlphaFoldDB" id="A0A212ACN8"/>
<evidence type="ECO:0000256" key="7">
    <source>
        <dbReference type="ARBA" id="ARBA00022989"/>
    </source>
</evidence>
<evidence type="ECO:0000313" key="13">
    <source>
        <dbReference type="EMBL" id="OWJ78769.1"/>
    </source>
</evidence>
<dbReference type="NCBIfam" id="NF009727">
    <property type="entry name" value="PRK13254.1-1"/>
    <property type="match status" value="1"/>
</dbReference>
<dbReference type="HAMAP" id="MF_01959">
    <property type="entry name" value="CcmE"/>
    <property type="match status" value="1"/>
</dbReference>
<comment type="subcellular location">
    <subcellularLocation>
        <location evidence="10">Cell membrane</location>
        <topology evidence="10">Single-pass type II membrane protein</topology>
    </subcellularLocation>
    <subcellularLocation>
        <location evidence="1">Membrane</location>
    </subcellularLocation>
</comment>
<evidence type="ECO:0000256" key="1">
    <source>
        <dbReference type="ARBA" id="ARBA00004370"/>
    </source>
</evidence>
<feature type="topological domain" description="Cytoplasmic" evidence="10">
    <location>
        <begin position="1"/>
        <end position="9"/>
    </location>
</feature>
<dbReference type="Proteomes" id="UP000196878">
    <property type="component" value="Unassembled WGS sequence"/>
</dbReference>
<dbReference type="SUPFAM" id="SSF82093">
    <property type="entry name" value="Heme chaperone CcmE"/>
    <property type="match status" value="1"/>
</dbReference>
<evidence type="ECO:0000256" key="3">
    <source>
        <dbReference type="ARBA" id="ARBA00022692"/>
    </source>
</evidence>
<accession>A0A212ACN8</accession>
<keyword evidence="4 10" id="KW-0479">Metal-binding</keyword>
<keyword evidence="14" id="KW-1185">Reference proteome</keyword>
<dbReference type="PANTHER" id="PTHR34128">
    <property type="entry name" value="CYTOCHROME C-TYPE BIOGENESIS PROTEIN CCME HOMOLOG, MITOCHONDRIAL"/>
    <property type="match status" value="1"/>
</dbReference>
<keyword evidence="10" id="KW-1003">Cell membrane</keyword>
<evidence type="ECO:0000256" key="12">
    <source>
        <dbReference type="SAM" id="Phobius"/>
    </source>
</evidence>
<proteinExistence type="inferred from homology"/>
<dbReference type="EMBL" id="NIPW01000010">
    <property type="protein sequence ID" value="OWJ78769.1"/>
    <property type="molecule type" value="Genomic_DNA"/>
</dbReference>
<evidence type="ECO:0000313" key="14">
    <source>
        <dbReference type="Proteomes" id="UP000196878"/>
    </source>
</evidence>
<comment type="function">
    <text evidence="10">Heme chaperone required for the biogenesis of c-type cytochromes. Transiently binds heme delivered by CcmC and transfers the heme to apo-cytochromes in a process facilitated by CcmF and CcmH.</text>
</comment>
<gene>
    <name evidence="10" type="primary">ccmE</name>
    <name evidence="10" type="synonym">cycJ</name>
    <name evidence="13" type="ORF">CDV49_06550</name>
</gene>
<feature type="binding site" description="covalent" evidence="10 11">
    <location>
        <position position="123"/>
    </location>
    <ligand>
        <name>heme</name>
        <dbReference type="ChEBI" id="CHEBI:30413"/>
    </ligand>
</feature>
<name>A0A212ACN8_9RHOB</name>
<evidence type="ECO:0000256" key="11">
    <source>
        <dbReference type="PIRSR" id="PIRSR604329-50"/>
    </source>
</evidence>
<feature type="binding site" description="axial binding residue" evidence="10 11">
    <location>
        <position position="127"/>
    </location>
    <ligand>
        <name>heme</name>
        <dbReference type="ChEBI" id="CHEBI:30413"/>
    </ligand>
    <ligandPart>
        <name>Fe</name>
        <dbReference type="ChEBI" id="CHEBI:18248"/>
    </ligandPart>
</feature>
<keyword evidence="8 10" id="KW-0408">Iron</keyword>
<evidence type="ECO:0000256" key="5">
    <source>
        <dbReference type="ARBA" id="ARBA00022748"/>
    </source>
</evidence>
<protein>
    <recommendedName>
        <fullName evidence="10">Cytochrome c-type biogenesis protein CcmE</fullName>
    </recommendedName>
    <alternativeName>
        <fullName evidence="10">Cytochrome c maturation protein E</fullName>
    </alternativeName>
    <alternativeName>
        <fullName evidence="10">Heme chaperone CcmE</fullName>
    </alternativeName>
</protein>
<dbReference type="GO" id="GO:0046872">
    <property type="term" value="F:metal ion binding"/>
    <property type="evidence" value="ECO:0007669"/>
    <property type="project" value="UniProtKB-KW"/>
</dbReference>
<evidence type="ECO:0000256" key="6">
    <source>
        <dbReference type="ARBA" id="ARBA00022968"/>
    </source>
</evidence>
<dbReference type="OrthoDB" id="9793584at2"/>
<keyword evidence="6 10" id="KW-0735">Signal-anchor</keyword>
<evidence type="ECO:0000256" key="10">
    <source>
        <dbReference type="HAMAP-Rule" id="MF_01959"/>
    </source>
</evidence>
<evidence type="ECO:0000256" key="9">
    <source>
        <dbReference type="ARBA" id="ARBA00023136"/>
    </source>
</evidence>
<evidence type="ECO:0000256" key="8">
    <source>
        <dbReference type="ARBA" id="ARBA00023004"/>
    </source>
</evidence>
<dbReference type="InterPro" id="IPR012340">
    <property type="entry name" value="NA-bd_OB-fold"/>
</dbReference>
<dbReference type="GO" id="GO:0017003">
    <property type="term" value="P:protein-heme linkage"/>
    <property type="evidence" value="ECO:0007669"/>
    <property type="project" value="UniProtKB-UniRule"/>
</dbReference>
<keyword evidence="2 10" id="KW-0349">Heme</keyword>
<keyword evidence="3 10" id="KW-0812">Transmembrane</keyword>
<dbReference type="GO" id="GO:0017004">
    <property type="term" value="P:cytochrome complex assembly"/>
    <property type="evidence" value="ECO:0007669"/>
    <property type="project" value="UniProtKB-KW"/>
</dbReference>
<keyword evidence="5 10" id="KW-0201">Cytochrome c-type biogenesis</keyword>
<feature type="transmembrane region" description="Helical" evidence="12">
    <location>
        <begin position="12"/>
        <end position="31"/>
    </location>
</feature>
<comment type="similarity">
    <text evidence="10">Belongs to the CcmE/CycJ family.</text>
</comment>
<dbReference type="NCBIfam" id="NF009731">
    <property type="entry name" value="PRK13254.1-5"/>
    <property type="match status" value="1"/>
</dbReference>
<reference evidence="13 14" key="1">
    <citation type="submission" date="2016-12" db="EMBL/GenBank/DDBJ databases">
        <title>Comparison of Traditional DNA-DNA Hybridization with In Silico Genomic Analysis.</title>
        <authorList>
            <person name="Nicholson A.C."/>
            <person name="Humrighouse B.W."/>
            <person name="Graziano J."/>
            <person name="Lasker B."/>
            <person name="Whitney A.M."/>
            <person name="Mcquiston J.R."/>
        </authorList>
    </citation>
    <scope>NUCLEOTIDE SEQUENCE [LARGE SCALE GENOMIC DNA]</scope>
    <source>
        <strain evidence="13 14">H2240</strain>
    </source>
</reference>
<dbReference type="PANTHER" id="PTHR34128:SF2">
    <property type="entry name" value="CYTOCHROME C-TYPE BIOGENESIS PROTEIN CCME HOMOLOG, MITOCHONDRIAL"/>
    <property type="match status" value="1"/>
</dbReference>
<dbReference type="Pfam" id="PF03100">
    <property type="entry name" value="CcmE"/>
    <property type="match status" value="1"/>
</dbReference>
<evidence type="ECO:0000256" key="2">
    <source>
        <dbReference type="ARBA" id="ARBA00022617"/>
    </source>
</evidence>
<dbReference type="GO" id="GO:0020037">
    <property type="term" value="F:heme binding"/>
    <property type="evidence" value="ECO:0007669"/>
    <property type="project" value="InterPro"/>
</dbReference>
<dbReference type="GO" id="GO:0005886">
    <property type="term" value="C:plasma membrane"/>
    <property type="evidence" value="ECO:0007669"/>
    <property type="project" value="UniProtKB-SubCell"/>
</dbReference>
<dbReference type="RefSeq" id="WP_088214767.1">
    <property type="nucleotide sequence ID" value="NZ_NIPW01000010.1"/>
</dbReference>
<dbReference type="InterPro" id="IPR036127">
    <property type="entry name" value="CcmE-like_sf"/>
</dbReference>
<dbReference type="Gene3D" id="2.40.50.140">
    <property type="entry name" value="Nucleic acid-binding proteins"/>
    <property type="match status" value="1"/>
</dbReference>
<keyword evidence="7 10" id="KW-1133">Transmembrane helix</keyword>
<sequence>MRGLKKKRRIQVILVAVVALALSTAMIGYAMRDGINFFRSPSQVVEAPPGPSEVFRIGGLVEKGSLIRGEGTTVSFRVTDGGASVPVTFTGVLPDLFGEDEGMVGMGRLVGGVFEASEILAKHDETYMPKEVVDALKEQGVYKDPGAS</sequence>
<organism evidence="13 14">
    <name type="scientific">Haematobacter genomosp. 1</name>
    <dbReference type="NCBI Taxonomy" id="366618"/>
    <lineage>
        <taxon>Bacteria</taxon>
        <taxon>Pseudomonadati</taxon>
        <taxon>Pseudomonadota</taxon>
        <taxon>Alphaproteobacteria</taxon>
        <taxon>Rhodobacterales</taxon>
        <taxon>Paracoccaceae</taxon>
        <taxon>Haematobacter</taxon>
    </lineage>
</organism>
<keyword evidence="9 10" id="KW-0472">Membrane</keyword>